<dbReference type="AlphaFoldDB" id="A0A2G9I3J8"/>
<protein>
    <recommendedName>
        <fullName evidence="1">MULE transposase domain-containing protein</fullName>
    </recommendedName>
</protein>
<dbReference type="Proteomes" id="UP000231279">
    <property type="component" value="Unassembled WGS sequence"/>
</dbReference>
<name>A0A2G9I3J8_9LAMI</name>
<dbReference type="STRING" id="429701.A0A2G9I3J8"/>
<proteinExistence type="predicted"/>
<reference evidence="3" key="1">
    <citation type="journal article" date="2018" name="Gigascience">
        <title>Genome assembly of the Pink Ipe (Handroanthus impetiginosus, Bignoniaceae), a highly valued, ecologically keystone Neotropical timber forest tree.</title>
        <authorList>
            <person name="Silva-Junior O.B."/>
            <person name="Grattapaglia D."/>
            <person name="Novaes E."/>
            <person name="Collevatti R.G."/>
        </authorList>
    </citation>
    <scope>NUCLEOTIDE SEQUENCE [LARGE SCALE GENOMIC DNA]</scope>
    <source>
        <strain evidence="3">cv. UFG-1</strain>
    </source>
</reference>
<dbReference type="Pfam" id="PF10551">
    <property type="entry name" value="MULE"/>
    <property type="match status" value="1"/>
</dbReference>
<evidence type="ECO:0000259" key="1">
    <source>
        <dbReference type="Pfam" id="PF10551"/>
    </source>
</evidence>
<gene>
    <name evidence="2" type="ORF">CDL12_02948</name>
</gene>
<evidence type="ECO:0000313" key="2">
    <source>
        <dbReference type="EMBL" id="PIN24322.1"/>
    </source>
</evidence>
<dbReference type="InterPro" id="IPR018289">
    <property type="entry name" value="MULE_transposase_dom"/>
</dbReference>
<organism evidence="2 3">
    <name type="scientific">Handroanthus impetiginosus</name>
    <dbReference type="NCBI Taxonomy" id="429701"/>
    <lineage>
        <taxon>Eukaryota</taxon>
        <taxon>Viridiplantae</taxon>
        <taxon>Streptophyta</taxon>
        <taxon>Embryophyta</taxon>
        <taxon>Tracheophyta</taxon>
        <taxon>Spermatophyta</taxon>
        <taxon>Magnoliopsida</taxon>
        <taxon>eudicotyledons</taxon>
        <taxon>Gunneridae</taxon>
        <taxon>Pentapetalae</taxon>
        <taxon>asterids</taxon>
        <taxon>lamiids</taxon>
        <taxon>Lamiales</taxon>
        <taxon>Bignoniaceae</taxon>
        <taxon>Crescentiina</taxon>
        <taxon>Tabebuia alliance</taxon>
        <taxon>Handroanthus</taxon>
    </lineage>
</organism>
<sequence length="331" mass="38760">MSRAQFKLFCDVLHFDSTYKTNAYRFSLVMVCGVDNHFKMVAILYNEIVESYCWLIQQVKQEVGGALLCVLTDQYATMRTVIKSKYLKAKHRIYCWHLEHNALQSVGKHRLVADFGDLITTNYNVEDFEIAWQNLDKKFWGKAYCRGYFMAVMMSTQRAESMNSYLKLDMNPELNLCDFLKYFHTWKNESIIPREPDSSRKTYIQEAINEDDTIFTFRFVPYHNHLVNTCCSIINWPEGTFECQSLVLESKGIPCRHIISTLKNLQQTKLPNTSSNQMDGEHWCEIKKGVSFPLSFEDPQCYKYAQLHKECAKLYSLSSQTEEKLLMQLTC</sequence>
<accession>A0A2G9I3J8</accession>
<dbReference type="PANTHER" id="PTHR47718:SF7">
    <property type="entry name" value="PROTEIN FAR1-RELATED SEQUENCE"/>
    <property type="match status" value="1"/>
</dbReference>
<dbReference type="EMBL" id="NKXS01000426">
    <property type="protein sequence ID" value="PIN24322.1"/>
    <property type="molecule type" value="Genomic_DNA"/>
</dbReference>
<dbReference type="PANTHER" id="PTHR47718">
    <property type="entry name" value="OS01G0519700 PROTEIN"/>
    <property type="match status" value="1"/>
</dbReference>
<evidence type="ECO:0000313" key="3">
    <source>
        <dbReference type="Proteomes" id="UP000231279"/>
    </source>
</evidence>
<feature type="domain" description="MULE transposase" evidence="1">
    <location>
        <begin position="12"/>
        <end position="101"/>
    </location>
</feature>
<keyword evidence="3" id="KW-1185">Reference proteome</keyword>
<comment type="caution">
    <text evidence="2">The sequence shown here is derived from an EMBL/GenBank/DDBJ whole genome shotgun (WGS) entry which is preliminary data.</text>
</comment>
<dbReference type="OrthoDB" id="1303956at2759"/>